<reference evidence="2 3" key="1">
    <citation type="submission" date="2015-08" db="EMBL/GenBank/DDBJ databases">
        <authorList>
            <person name="Babu N.S."/>
            <person name="Beckwith C.J."/>
            <person name="Beseler K.G."/>
            <person name="Brison A."/>
            <person name="Carone J.V."/>
            <person name="Caskin T.P."/>
            <person name="Diamond M."/>
            <person name="Durham M.E."/>
            <person name="Foxe J.M."/>
            <person name="Go M."/>
            <person name="Henderson B.A."/>
            <person name="Jones I.B."/>
            <person name="McGettigan J.A."/>
            <person name="Micheletti S.J."/>
            <person name="Nasrallah M.E."/>
            <person name="Ortiz D."/>
            <person name="Piller C.R."/>
            <person name="Privatt S.R."/>
            <person name="Schneider S.L."/>
            <person name="Sharp S."/>
            <person name="Smith T.C."/>
            <person name="Stanton J.D."/>
            <person name="Ullery H.E."/>
            <person name="Wilson R.J."/>
            <person name="Serrano M.G."/>
            <person name="Buck G."/>
            <person name="Lee V."/>
            <person name="Wang Y."/>
            <person name="Carvalho R."/>
            <person name="Voegtly L."/>
            <person name="Shi R."/>
            <person name="Duckworth R."/>
            <person name="Johnson A."/>
            <person name="Loviza R."/>
            <person name="Walstead R."/>
            <person name="Shah Z."/>
            <person name="Kiflezghi M."/>
            <person name="Wade K."/>
            <person name="Ball S.L."/>
            <person name="Bradley K.W."/>
            <person name="Asai D.J."/>
            <person name="Bowman C.A."/>
            <person name="Russell D.A."/>
            <person name="Pope W.H."/>
            <person name="Jacobs-Sera D."/>
            <person name="Hendrix R.W."/>
            <person name="Hatfull G.F."/>
        </authorList>
    </citation>
    <scope>NUCLEOTIDE SEQUENCE [LARGE SCALE GENOMIC DNA]</scope>
    <source>
        <strain evidence="2 3">DSM 27648</strain>
    </source>
</reference>
<evidence type="ECO:0000256" key="1">
    <source>
        <dbReference type="SAM" id="MobiDB-lite"/>
    </source>
</evidence>
<gene>
    <name evidence="2" type="ORF">AKJ09_02329</name>
</gene>
<accession>A0A0K1PQ41</accession>
<sequence length="58" mass="6696">MLDVARTKTRQATKKALSRHRRAEQNVASKSKLRQFSSMRKPRHTTSYVGPSSKLIIR</sequence>
<feature type="compositionally biased region" description="Polar residues" evidence="1">
    <location>
        <begin position="26"/>
        <end position="38"/>
    </location>
</feature>
<dbReference type="EMBL" id="CP012333">
    <property type="protein sequence ID" value="AKU95665.1"/>
    <property type="molecule type" value="Genomic_DNA"/>
</dbReference>
<proteinExistence type="predicted"/>
<dbReference type="KEGG" id="llu:AKJ09_02329"/>
<organism evidence="2 3">
    <name type="scientific">Labilithrix luteola</name>
    <dbReference type="NCBI Taxonomy" id="1391654"/>
    <lineage>
        <taxon>Bacteria</taxon>
        <taxon>Pseudomonadati</taxon>
        <taxon>Myxococcota</taxon>
        <taxon>Polyangia</taxon>
        <taxon>Polyangiales</taxon>
        <taxon>Labilitrichaceae</taxon>
        <taxon>Labilithrix</taxon>
    </lineage>
</organism>
<keyword evidence="3" id="KW-1185">Reference proteome</keyword>
<feature type="region of interest" description="Disordered" evidence="1">
    <location>
        <begin position="1"/>
        <end position="58"/>
    </location>
</feature>
<name>A0A0K1PQ41_9BACT</name>
<dbReference type="AlphaFoldDB" id="A0A0K1PQ41"/>
<protein>
    <submittedName>
        <fullName evidence="2">Uncharacterized protein</fullName>
    </submittedName>
</protein>
<dbReference type="Proteomes" id="UP000064967">
    <property type="component" value="Chromosome"/>
</dbReference>
<evidence type="ECO:0000313" key="3">
    <source>
        <dbReference type="Proteomes" id="UP000064967"/>
    </source>
</evidence>
<feature type="compositionally biased region" description="Basic residues" evidence="1">
    <location>
        <begin position="7"/>
        <end position="22"/>
    </location>
</feature>
<evidence type="ECO:0000313" key="2">
    <source>
        <dbReference type="EMBL" id="AKU95665.1"/>
    </source>
</evidence>